<dbReference type="PROSITE" id="PS50102">
    <property type="entry name" value="RRM"/>
    <property type="match status" value="1"/>
</dbReference>
<protein>
    <recommendedName>
        <fullName evidence="3">RRM domain-containing protein</fullName>
    </recommendedName>
</protein>
<name>A0A9W8IK01_9FUNG</name>
<keyword evidence="5" id="KW-1185">Reference proteome</keyword>
<evidence type="ECO:0000259" key="3">
    <source>
        <dbReference type="PROSITE" id="PS50102"/>
    </source>
</evidence>
<dbReference type="AlphaFoldDB" id="A0A9W8IK01"/>
<dbReference type="Pfam" id="PF00076">
    <property type="entry name" value="RRM_1"/>
    <property type="match status" value="1"/>
</dbReference>
<comment type="caution">
    <text evidence="4">The sequence shown here is derived from an EMBL/GenBank/DDBJ whole genome shotgun (WGS) entry which is preliminary data.</text>
</comment>
<dbReference type="EMBL" id="JANBUY010000115">
    <property type="protein sequence ID" value="KAJ2863649.1"/>
    <property type="molecule type" value="Genomic_DNA"/>
</dbReference>
<evidence type="ECO:0000313" key="4">
    <source>
        <dbReference type="EMBL" id="KAJ2863649.1"/>
    </source>
</evidence>
<dbReference type="Gene3D" id="3.30.70.330">
    <property type="match status" value="1"/>
</dbReference>
<feature type="region of interest" description="Disordered" evidence="2">
    <location>
        <begin position="157"/>
        <end position="196"/>
    </location>
</feature>
<sequence length="196" mass="21655">MFRNAIARTVATQRLSQATQSRHLASSVMYVRNLPLNTTESELADRLSKYGPVYEYQFTPKRPGDEYAIAFVKFYSGDLPSTIEELASLPAPIEAEVEDVNKRCAEAIASLDGSVFNGRPLNANFARKNQPDAIQFNARMAVRKANDPMFAARMEDRKNQMREQGSSSGGGGNQYSAGYKDGFKDGLQQGQNSGRN</sequence>
<dbReference type="InterPro" id="IPR012677">
    <property type="entry name" value="Nucleotide-bd_a/b_plait_sf"/>
</dbReference>
<feature type="domain" description="RRM" evidence="3">
    <location>
        <begin position="27"/>
        <end position="128"/>
    </location>
</feature>
<dbReference type="GO" id="GO:0003723">
    <property type="term" value="F:RNA binding"/>
    <property type="evidence" value="ECO:0007669"/>
    <property type="project" value="UniProtKB-UniRule"/>
</dbReference>
<accession>A0A9W8IK01</accession>
<dbReference type="Proteomes" id="UP001140074">
    <property type="component" value="Unassembled WGS sequence"/>
</dbReference>
<dbReference type="InterPro" id="IPR000504">
    <property type="entry name" value="RRM_dom"/>
</dbReference>
<evidence type="ECO:0000313" key="5">
    <source>
        <dbReference type="Proteomes" id="UP001140074"/>
    </source>
</evidence>
<gene>
    <name evidence="4" type="ORF">GGH94_003463</name>
</gene>
<evidence type="ECO:0000256" key="2">
    <source>
        <dbReference type="SAM" id="MobiDB-lite"/>
    </source>
</evidence>
<keyword evidence="1" id="KW-0694">RNA-binding</keyword>
<dbReference type="InterPro" id="IPR035979">
    <property type="entry name" value="RBD_domain_sf"/>
</dbReference>
<proteinExistence type="predicted"/>
<dbReference type="CDD" id="cd00590">
    <property type="entry name" value="RRM_SF"/>
    <property type="match status" value="1"/>
</dbReference>
<evidence type="ECO:0000256" key="1">
    <source>
        <dbReference type="PROSITE-ProRule" id="PRU00176"/>
    </source>
</evidence>
<reference evidence="4" key="1">
    <citation type="submission" date="2022-07" db="EMBL/GenBank/DDBJ databases">
        <title>Phylogenomic reconstructions and comparative analyses of Kickxellomycotina fungi.</title>
        <authorList>
            <person name="Reynolds N.K."/>
            <person name="Stajich J.E."/>
            <person name="Barry K."/>
            <person name="Grigoriev I.V."/>
            <person name="Crous P."/>
            <person name="Smith M.E."/>
        </authorList>
    </citation>
    <scope>NUCLEOTIDE SEQUENCE</scope>
    <source>
        <strain evidence="4">RSA 476</strain>
    </source>
</reference>
<organism evidence="4 5">
    <name type="scientific">Coemansia aciculifera</name>
    <dbReference type="NCBI Taxonomy" id="417176"/>
    <lineage>
        <taxon>Eukaryota</taxon>
        <taxon>Fungi</taxon>
        <taxon>Fungi incertae sedis</taxon>
        <taxon>Zoopagomycota</taxon>
        <taxon>Kickxellomycotina</taxon>
        <taxon>Kickxellomycetes</taxon>
        <taxon>Kickxellales</taxon>
        <taxon>Kickxellaceae</taxon>
        <taxon>Coemansia</taxon>
    </lineage>
</organism>
<dbReference type="SUPFAM" id="SSF54928">
    <property type="entry name" value="RNA-binding domain, RBD"/>
    <property type="match status" value="1"/>
</dbReference>